<evidence type="ECO:0000256" key="3">
    <source>
        <dbReference type="ARBA" id="ARBA00022741"/>
    </source>
</evidence>
<comment type="similarity">
    <text evidence="7">Belongs to the adenylyl cyclase class-4/guanylyl cyclase family.</text>
</comment>
<sequence length="273" mass="30775">MKVAHTENPPYRPTLPKNSNKDYIGGMETIMYDCLNEDPQNRPNFIIIEKKIKDSTGISKTHNVLDALLRRMEQYANNLEALVFERTQAFLDEKRKSEELLYQVLPRSVAEKLRDGRPVNPEAFDCVTIYFSDIVGFTDISSQSTPFQFTFPDTPEGLNRFLKSTIDRHDVYKVETIGDAYMVVSGLPVLNGIKHVKEIAQMALSIRDSVECFRIPHNPNKSLQCRIGIHSGSVCAGVVGRKMPRYCLFGDTVNTASRLESNGEGVIISVIDI</sequence>
<dbReference type="EMBL" id="UYJE01004007">
    <property type="protein sequence ID" value="VDI24219.1"/>
    <property type="molecule type" value="Genomic_DNA"/>
</dbReference>
<keyword evidence="11" id="KW-1185">Reference proteome</keyword>
<comment type="subcellular location">
    <subcellularLocation>
        <location evidence="1">Membrane</location>
    </subcellularLocation>
</comment>
<dbReference type="FunFam" id="3.30.70.1230:FF:000030">
    <property type="entry name" value="Si:ch211-215j19.12"/>
    <property type="match status" value="1"/>
</dbReference>
<dbReference type="GO" id="GO:0035556">
    <property type="term" value="P:intracellular signal transduction"/>
    <property type="evidence" value="ECO:0007669"/>
    <property type="project" value="InterPro"/>
</dbReference>
<feature type="domain" description="Guanylate cyclase" evidence="9">
    <location>
        <begin position="128"/>
        <end position="260"/>
    </location>
</feature>
<dbReference type="PANTHER" id="PTHR11920">
    <property type="entry name" value="GUANYLYL CYCLASE"/>
    <property type="match status" value="1"/>
</dbReference>
<dbReference type="Pfam" id="PF00211">
    <property type="entry name" value="Guanylate_cyc"/>
    <property type="match status" value="1"/>
</dbReference>
<evidence type="ECO:0000313" key="11">
    <source>
        <dbReference type="Proteomes" id="UP000596742"/>
    </source>
</evidence>
<evidence type="ECO:0000256" key="5">
    <source>
        <dbReference type="ARBA" id="ARBA00023136"/>
    </source>
</evidence>
<dbReference type="Gene3D" id="6.10.250.780">
    <property type="match status" value="1"/>
</dbReference>
<dbReference type="PROSITE" id="PS50125">
    <property type="entry name" value="GUANYLATE_CYCLASE_2"/>
    <property type="match status" value="1"/>
</dbReference>
<proteinExistence type="inferred from homology"/>
<dbReference type="InterPro" id="IPR001054">
    <property type="entry name" value="A/G_cyclase"/>
</dbReference>
<dbReference type="GO" id="GO:0004016">
    <property type="term" value="F:adenylate cyclase activity"/>
    <property type="evidence" value="ECO:0007669"/>
    <property type="project" value="TreeGrafter"/>
</dbReference>
<keyword evidence="2" id="KW-0812">Transmembrane</keyword>
<keyword evidence="6 7" id="KW-0456">Lyase</keyword>
<keyword evidence="5" id="KW-0472">Membrane</keyword>
<dbReference type="PROSITE" id="PS00452">
    <property type="entry name" value="GUANYLATE_CYCLASE_1"/>
    <property type="match status" value="1"/>
</dbReference>
<dbReference type="CDD" id="cd07302">
    <property type="entry name" value="CHD"/>
    <property type="match status" value="1"/>
</dbReference>
<dbReference type="InterPro" id="IPR018297">
    <property type="entry name" value="A/G_cyclase_CS"/>
</dbReference>
<gene>
    <name evidence="10" type="ORF">MGAL_10B075997</name>
</gene>
<dbReference type="InterPro" id="IPR029787">
    <property type="entry name" value="Nucleotide_cyclase"/>
</dbReference>
<dbReference type="AlphaFoldDB" id="A0A8B6DUD3"/>
<accession>A0A8B6DUD3</accession>
<dbReference type="SMART" id="SM00044">
    <property type="entry name" value="CYCc"/>
    <property type="match status" value="1"/>
</dbReference>
<dbReference type="OrthoDB" id="60033at2759"/>
<keyword evidence="4" id="KW-1133">Transmembrane helix</keyword>
<keyword evidence="3" id="KW-0547">Nucleotide-binding</keyword>
<evidence type="ECO:0000256" key="1">
    <source>
        <dbReference type="ARBA" id="ARBA00004370"/>
    </source>
</evidence>
<dbReference type="Proteomes" id="UP000596742">
    <property type="component" value="Unassembled WGS sequence"/>
</dbReference>
<evidence type="ECO:0000256" key="8">
    <source>
        <dbReference type="SAM" id="MobiDB-lite"/>
    </source>
</evidence>
<evidence type="ECO:0000256" key="6">
    <source>
        <dbReference type="ARBA" id="ARBA00023239"/>
    </source>
</evidence>
<evidence type="ECO:0000259" key="9">
    <source>
        <dbReference type="PROSITE" id="PS50125"/>
    </source>
</evidence>
<dbReference type="GO" id="GO:0005886">
    <property type="term" value="C:plasma membrane"/>
    <property type="evidence" value="ECO:0007669"/>
    <property type="project" value="TreeGrafter"/>
</dbReference>
<evidence type="ECO:0000313" key="10">
    <source>
        <dbReference type="EMBL" id="VDI24219.1"/>
    </source>
</evidence>
<comment type="caution">
    <text evidence="10">The sequence shown here is derived from an EMBL/GenBank/DDBJ whole genome shotgun (WGS) entry which is preliminary data.</text>
</comment>
<protein>
    <recommendedName>
        <fullName evidence="9">Guanylate cyclase domain-containing protein</fullName>
    </recommendedName>
</protein>
<evidence type="ECO:0000256" key="2">
    <source>
        <dbReference type="ARBA" id="ARBA00022692"/>
    </source>
</evidence>
<dbReference type="InterPro" id="IPR050401">
    <property type="entry name" value="Cyclic_nucleotide_synthase"/>
</dbReference>
<dbReference type="PANTHER" id="PTHR11920:SF494">
    <property type="entry name" value="ATRIAL NATRIURETIC PEPTIDE RECEPTOR 2"/>
    <property type="match status" value="1"/>
</dbReference>
<dbReference type="GO" id="GO:0001653">
    <property type="term" value="F:peptide receptor activity"/>
    <property type="evidence" value="ECO:0007669"/>
    <property type="project" value="TreeGrafter"/>
</dbReference>
<dbReference type="GO" id="GO:0000166">
    <property type="term" value="F:nucleotide binding"/>
    <property type="evidence" value="ECO:0007669"/>
    <property type="project" value="UniProtKB-KW"/>
</dbReference>
<dbReference type="GO" id="GO:0007168">
    <property type="term" value="P:receptor guanylyl cyclase signaling pathway"/>
    <property type="evidence" value="ECO:0007669"/>
    <property type="project" value="TreeGrafter"/>
</dbReference>
<feature type="region of interest" description="Disordered" evidence="8">
    <location>
        <begin position="1"/>
        <end position="20"/>
    </location>
</feature>
<organism evidence="10 11">
    <name type="scientific">Mytilus galloprovincialis</name>
    <name type="common">Mediterranean mussel</name>
    <dbReference type="NCBI Taxonomy" id="29158"/>
    <lineage>
        <taxon>Eukaryota</taxon>
        <taxon>Metazoa</taxon>
        <taxon>Spiralia</taxon>
        <taxon>Lophotrochozoa</taxon>
        <taxon>Mollusca</taxon>
        <taxon>Bivalvia</taxon>
        <taxon>Autobranchia</taxon>
        <taxon>Pteriomorphia</taxon>
        <taxon>Mytilida</taxon>
        <taxon>Mytiloidea</taxon>
        <taxon>Mytilidae</taxon>
        <taxon>Mytilinae</taxon>
        <taxon>Mytilus</taxon>
    </lineage>
</organism>
<name>A0A8B6DUD3_MYTGA</name>
<reference evidence="10" key="1">
    <citation type="submission" date="2018-11" db="EMBL/GenBank/DDBJ databases">
        <authorList>
            <person name="Alioto T."/>
            <person name="Alioto T."/>
        </authorList>
    </citation>
    <scope>NUCLEOTIDE SEQUENCE</scope>
</reference>
<dbReference type="SUPFAM" id="SSF55073">
    <property type="entry name" value="Nucleotide cyclase"/>
    <property type="match status" value="1"/>
</dbReference>
<dbReference type="GO" id="GO:0004383">
    <property type="term" value="F:guanylate cyclase activity"/>
    <property type="evidence" value="ECO:0007669"/>
    <property type="project" value="TreeGrafter"/>
</dbReference>
<evidence type="ECO:0000256" key="4">
    <source>
        <dbReference type="ARBA" id="ARBA00022989"/>
    </source>
</evidence>
<evidence type="ECO:0000256" key="7">
    <source>
        <dbReference type="RuleBase" id="RU000405"/>
    </source>
</evidence>
<dbReference type="Gene3D" id="3.30.70.1230">
    <property type="entry name" value="Nucleotide cyclase"/>
    <property type="match status" value="1"/>
</dbReference>